<dbReference type="GO" id="GO:0008270">
    <property type="term" value="F:zinc ion binding"/>
    <property type="evidence" value="ECO:0007669"/>
    <property type="project" value="UniProtKB-KW"/>
</dbReference>
<evidence type="ECO:0000256" key="2">
    <source>
        <dbReference type="ARBA" id="ARBA00022771"/>
    </source>
</evidence>
<comment type="caution">
    <text evidence="6">The sequence shown here is derived from an EMBL/GenBank/DDBJ whole genome shotgun (WGS) entry which is preliminary data.</text>
</comment>
<keyword evidence="2 4" id="KW-0863">Zinc-finger</keyword>
<name>A0A7K6IDW9_9PASS</name>
<evidence type="ECO:0000256" key="3">
    <source>
        <dbReference type="ARBA" id="ARBA00022833"/>
    </source>
</evidence>
<dbReference type="Pfam" id="PF13639">
    <property type="entry name" value="zf-RING_2"/>
    <property type="match status" value="1"/>
</dbReference>
<sequence length="272" mass="32017">ESQRKLRHIRNRYIRFPNQSILLWLYDCWFFDAHVDVFLDSNEARQLGPLSWDSAIDWGIGRSTGTLSLWTRLVSSVRAAYTADELIVYRNRWNDKAEGLEYLTELVMADILYWNTRNSEYLDNPDGAYCTWHVWEKFKKSAPPYYAKALSSVMWHKDLKVLKLQDYVWEYGEKPLSLLQDSFYHVERGPKEYAASSDDLCTICHEELSRNQYELACGHEFHRKCIRTWLQKHSNTCPICRVCAVLPKDGPERPAGNNSKCYKAKTWKRSVL</sequence>
<protein>
    <submittedName>
        <fullName evidence="6">HRD1B ligase</fullName>
    </submittedName>
</protein>
<feature type="domain" description="RING-type" evidence="5">
    <location>
        <begin position="201"/>
        <end position="241"/>
    </location>
</feature>
<gene>
    <name evidence="6" type="primary">Hrd1b</name>
    <name evidence="6" type="ORF">DASBRO_R15641</name>
</gene>
<organism evidence="6 7">
    <name type="scientific">Dasyornis broadbenti</name>
    <name type="common">rufous bristle-bird</name>
    <dbReference type="NCBI Taxonomy" id="243059"/>
    <lineage>
        <taxon>Eukaryota</taxon>
        <taxon>Metazoa</taxon>
        <taxon>Chordata</taxon>
        <taxon>Craniata</taxon>
        <taxon>Vertebrata</taxon>
        <taxon>Euteleostomi</taxon>
        <taxon>Archelosauria</taxon>
        <taxon>Archosauria</taxon>
        <taxon>Dinosauria</taxon>
        <taxon>Saurischia</taxon>
        <taxon>Theropoda</taxon>
        <taxon>Coelurosauria</taxon>
        <taxon>Aves</taxon>
        <taxon>Neognathae</taxon>
        <taxon>Neoaves</taxon>
        <taxon>Telluraves</taxon>
        <taxon>Australaves</taxon>
        <taxon>Passeriformes</taxon>
        <taxon>Meliphagoidea</taxon>
        <taxon>Dasyornithidae</taxon>
        <taxon>Dasyornis</taxon>
    </lineage>
</organism>
<accession>A0A7K6IDW9</accession>
<evidence type="ECO:0000256" key="1">
    <source>
        <dbReference type="ARBA" id="ARBA00022723"/>
    </source>
</evidence>
<evidence type="ECO:0000256" key="4">
    <source>
        <dbReference type="PROSITE-ProRule" id="PRU00175"/>
    </source>
</evidence>
<dbReference type="PANTHER" id="PTHR17550:SF4">
    <property type="entry name" value="E3 UBIQUITIN-PROTEIN LIGASE TTC3"/>
    <property type="match status" value="1"/>
</dbReference>
<evidence type="ECO:0000313" key="7">
    <source>
        <dbReference type="Proteomes" id="UP000521322"/>
    </source>
</evidence>
<dbReference type="AlphaFoldDB" id="A0A7K6IDW9"/>
<dbReference type="GO" id="GO:0016874">
    <property type="term" value="F:ligase activity"/>
    <property type="evidence" value="ECO:0007669"/>
    <property type="project" value="UniProtKB-KW"/>
</dbReference>
<keyword evidence="1" id="KW-0479">Metal-binding</keyword>
<dbReference type="PROSITE" id="PS50089">
    <property type="entry name" value="ZF_RING_2"/>
    <property type="match status" value="1"/>
</dbReference>
<feature type="non-terminal residue" evidence="6">
    <location>
        <position position="1"/>
    </location>
</feature>
<evidence type="ECO:0000259" key="5">
    <source>
        <dbReference type="PROSITE" id="PS50089"/>
    </source>
</evidence>
<dbReference type="SMART" id="SM00184">
    <property type="entry name" value="RING"/>
    <property type="match status" value="1"/>
</dbReference>
<dbReference type="InterPro" id="IPR013083">
    <property type="entry name" value="Znf_RING/FYVE/PHD"/>
</dbReference>
<evidence type="ECO:0000313" key="6">
    <source>
        <dbReference type="EMBL" id="NWV86200.1"/>
    </source>
</evidence>
<dbReference type="InterPro" id="IPR001841">
    <property type="entry name" value="Znf_RING"/>
</dbReference>
<dbReference type="SUPFAM" id="SSF57850">
    <property type="entry name" value="RING/U-box"/>
    <property type="match status" value="1"/>
</dbReference>
<keyword evidence="3" id="KW-0862">Zinc</keyword>
<keyword evidence="6" id="KW-0436">Ligase</keyword>
<reference evidence="6 7" key="1">
    <citation type="submission" date="2019-09" db="EMBL/GenBank/DDBJ databases">
        <title>Bird 10,000 Genomes (B10K) Project - Family phase.</title>
        <authorList>
            <person name="Zhang G."/>
        </authorList>
    </citation>
    <scope>NUCLEOTIDE SEQUENCE [LARGE SCALE GENOMIC DNA]</scope>
    <source>
        <strain evidence="6">B10K-DU-029-49</strain>
        <tissue evidence="6">Liver</tissue>
    </source>
</reference>
<feature type="non-terminal residue" evidence="6">
    <location>
        <position position="272"/>
    </location>
</feature>
<proteinExistence type="predicted"/>
<dbReference type="PANTHER" id="PTHR17550">
    <property type="entry name" value="E3 UBIQUITIN-PROTEIN LIGASE TTC3"/>
    <property type="match status" value="1"/>
</dbReference>
<keyword evidence="7" id="KW-1185">Reference proteome</keyword>
<dbReference type="Proteomes" id="UP000521322">
    <property type="component" value="Unassembled WGS sequence"/>
</dbReference>
<dbReference type="Gene3D" id="3.30.40.10">
    <property type="entry name" value="Zinc/RING finger domain, C3HC4 (zinc finger)"/>
    <property type="match status" value="1"/>
</dbReference>
<dbReference type="EMBL" id="VZRN01006616">
    <property type="protein sequence ID" value="NWV86200.1"/>
    <property type="molecule type" value="Genomic_DNA"/>
</dbReference>